<evidence type="ECO:0000256" key="1">
    <source>
        <dbReference type="SAM" id="MobiDB-lite"/>
    </source>
</evidence>
<dbReference type="OrthoDB" id="10459698at2759"/>
<accession>A0A1Q9EIM1</accession>
<dbReference type="AlphaFoldDB" id="A0A1Q9EIM1"/>
<feature type="region of interest" description="Disordered" evidence="1">
    <location>
        <begin position="1"/>
        <end position="50"/>
    </location>
</feature>
<comment type="caution">
    <text evidence="2">The sequence shown here is derived from an EMBL/GenBank/DDBJ whole genome shotgun (WGS) entry which is preliminary data.</text>
</comment>
<dbReference type="Proteomes" id="UP000186817">
    <property type="component" value="Unassembled WGS sequence"/>
</dbReference>
<reference evidence="2 3" key="1">
    <citation type="submission" date="2016-02" db="EMBL/GenBank/DDBJ databases">
        <title>Genome analysis of coral dinoflagellate symbionts highlights evolutionary adaptations to a symbiotic lifestyle.</title>
        <authorList>
            <person name="Aranda M."/>
            <person name="Li Y."/>
            <person name="Liew Y.J."/>
            <person name="Baumgarten S."/>
            <person name="Simakov O."/>
            <person name="Wilson M."/>
            <person name="Piel J."/>
            <person name="Ashoor H."/>
            <person name="Bougouffa S."/>
            <person name="Bajic V.B."/>
            <person name="Ryu T."/>
            <person name="Ravasi T."/>
            <person name="Bayer T."/>
            <person name="Micklem G."/>
            <person name="Kim H."/>
            <person name="Bhak J."/>
            <person name="Lajeunesse T.C."/>
            <person name="Voolstra C.R."/>
        </authorList>
    </citation>
    <scope>NUCLEOTIDE SEQUENCE [LARGE SCALE GENOMIC DNA]</scope>
    <source>
        <strain evidence="2 3">CCMP2467</strain>
    </source>
</reference>
<sequence length="140" mass="14699">MLVGLRVPGNGGISTADDDDDDDDDGAGDDDEDEDEDEDDDDEGDDVNYEHVDGYIVTAFEGFTGVKPDESSVVNCWCGFGTLWTAEAAAEPPKEVSRTPSFWAQIVGTAVPGAGPPCGHDLQAAAVLMSSNSITEAELQ</sequence>
<evidence type="ECO:0000313" key="3">
    <source>
        <dbReference type="Proteomes" id="UP000186817"/>
    </source>
</evidence>
<gene>
    <name evidence="2" type="ORF">AK812_SmicGene9359</name>
</gene>
<protein>
    <submittedName>
        <fullName evidence="2">Uncharacterized protein</fullName>
    </submittedName>
</protein>
<keyword evidence="3" id="KW-1185">Reference proteome</keyword>
<organism evidence="2 3">
    <name type="scientific">Symbiodinium microadriaticum</name>
    <name type="common">Dinoflagellate</name>
    <name type="synonym">Zooxanthella microadriatica</name>
    <dbReference type="NCBI Taxonomy" id="2951"/>
    <lineage>
        <taxon>Eukaryota</taxon>
        <taxon>Sar</taxon>
        <taxon>Alveolata</taxon>
        <taxon>Dinophyceae</taxon>
        <taxon>Suessiales</taxon>
        <taxon>Symbiodiniaceae</taxon>
        <taxon>Symbiodinium</taxon>
    </lineage>
</organism>
<evidence type="ECO:0000313" key="2">
    <source>
        <dbReference type="EMBL" id="OLQ07265.1"/>
    </source>
</evidence>
<proteinExistence type="predicted"/>
<name>A0A1Q9EIM1_SYMMI</name>
<feature type="compositionally biased region" description="Acidic residues" evidence="1">
    <location>
        <begin position="16"/>
        <end position="47"/>
    </location>
</feature>
<dbReference type="EMBL" id="LSRX01000143">
    <property type="protein sequence ID" value="OLQ07265.1"/>
    <property type="molecule type" value="Genomic_DNA"/>
</dbReference>